<protein>
    <recommendedName>
        <fullName evidence="5">IBR domain-containing protein</fullName>
    </recommendedName>
</protein>
<dbReference type="PANTHER" id="PTHR11685">
    <property type="entry name" value="RBR FAMILY RING FINGER AND IBR DOMAIN-CONTAINING"/>
    <property type="match status" value="1"/>
</dbReference>
<feature type="domain" description="IBR" evidence="5">
    <location>
        <begin position="179"/>
        <end position="232"/>
    </location>
</feature>
<keyword evidence="4" id="KW-0862">Zinc</keyword>
<dbReference type="GO" id="GO:0008270">
    <property type="term" value="F:zinc ion binding"/>
    <property type="evidence" value="ECO:0007669"/>
    <property type="project" value="UniProtKB-KW"/>
</dbReference>
<keyword evidence="2" id="KW-0863">Zinc-finger</keyword>
<reference evidence="6 7" key="1">
    <citation type="journal article" date="2017" name="Mol. Ecol.">
        <title>Comparative and population genomic landscape of Phellinus noxius: A hypervariable fungus causing root rot in trees.</title>
        <authorList>
            <person name="Chung C.L."/>
            <person name="Lee T.J."/>
            <person name="Akiba M."/>
            <person name="Lee H.H."/>
            <person name="Kuo T.H."/>
            <person name="Liu D."/>
            <person name="Ke H.M."/>
            <person name="Yokoi T."/>
            <person name="Roa M.B."/>
            <person name="Lu M.J."/>
            <person name="Chang Y.Y."/>
            <person name="Ann P.J."/>
            <person name="Tsai J.N."/>
            <person name="Chen C.Y."/>
            <person name="Tzean S.S."/>
            <person name="Ota Y."/>
            <person name="Hattori T."/>
            <person name="Sahashi N."/>
            <person name="Liou R.F."/>
            <person name="Kikuchi T."/>
            <person name="Tsai I.J."/>
        </authorList>
    </citation>
    <scope>NUCLEOTIDE SEQUENCE [LARGE SCALE GENOMIC DNA]</scope>
    <source>
        <strain evidence="6 7">FFPRI411160</strain>
    </source>
</reference>
<keyword evidence="1" id="KW-0479">Metal-binding</keyword>
<dbReference type="InterPro" id="IPR013083">
    <property type="entry name" value="Znf_RING/FYVE/PHD"/>
</dbReference>
<name>A0A286UIS0_9AGAM</name>
<evidence type="ECO:0000256" key="3">
    <source>
        <dbReference type="ARBA" id="ARBA00022786"/>
    </source>
</evidence>
<dbReference type="SUPFAM" id="SSF57850">
    <property type="entry name" value="RING/U-box"/>
    <property type="match status" value="1"/>
</dbReference>
<evidence type="ECO:0000313" key="6">
    <source>
        <dbReference type="EMBL" id="PAV19511.1"/>
    </source>
</evidence>
<evidence type="ECO:0000256" key="2">
    <source>
        <dbReference type="ARBA" id="ARBA00022771"/>
    </source>
</evidence>
<dbReference type="CDD" id="cd20335">
    <property type="entry name" value="BRcat_RBR"/>
    <property type="match status" value="1"/>
</dbReference>
<dbReference type="OrthoDB" id="9977870at2759"/>
<gene>
    <name evidence="6" type="ORF">PNOK_0444500</name>
</gene>
<dbReference type="InterPro" id="IPR002867">
    <property type="entry name" value="IBR_dom"/>
</dbReference>
<dbReference type="AlphaFoldDB" id="A0A286UIS0"/>
<dbReference type="GO" id="GO:0016567">
    <property type="term" value="P:protein ubiquitination"/>
    <property type="evidence" value="ECO:0007669"/>
    <property type="project" value="InterPro"/>
</dbReference>
<dbReference type="GO" id="GO:0004842">
    <property type="term" value="F:ubiquitin-protein transferase activity"/>
    <property type="evidence" value="ECO:0007669"/>
    <property type="project" value="InterPro"/>
</dbReference>
<dbReference type="STRING" id="2282107.A0A286UIS0"/>
<proteinExistence type="predicted"/>
<sequence>MQNFDEDFDTQLLAGSFYRFGLEDTELFRRRDKGKGVERTDEEVALDLFTEDAVQTLGSFRDHALALKLQNMRDSDVDDMLADFERNLSLKSSPSKEISKNSERVKVKCIACMEDIEGKEIRLACGHHYDIDCLIDLFKISIADTLTFPPRCCEKNVPLDQAREYLDSDSIKRFEEISIELSTPLRLYCSNKECSHFLGPRGETASNVNCPKCQVITCALCCEPEHDKTVPCKDDAAAEVVLGMGKQKGWQRARPNSAIYARLDGRRVLVNFGTKSGFSDKIKSYEVEGTILVGLVVSAV</sequence>
<comment type="caution">
    <text evidence="6">The sequence shown here is derived from an EMBL/GenBank/DDBJ whole genome shotgun (WGS) entry which is preliminary data.</text>
</comment>
<dbReference type="Pfam" id="PF01485">
    <property type="entry name" value="IBR"/>
    <property type="match status" value="1"/>
</dbReference>
<dbReference type="InterPro" id="IPR031127">
    <property type="entry name" value="E3_UB_ligase_RBR"/>
</dbReference>
<accession>A0A286UIS0</accession>
<dbReference type="EMBL" id="NBII01000004">
    <property type="protein sequence ID" value="PAV19511.1"/>
    <property type="molecule type" value="Genomic_DNA"/>
</dbReference>
<evidence type="ECO:0000256" key="1">
    <source>
        <dbReference type="ARBA" id="ARBA00022723"/>
    </source>
</evidence>
<evidence type="ECO:0000313" key="7">
    <source>
        <dbReference type="Proteomes" id="UP000217199"/>
    </source>
</evidence>
<organism evidence="6 7">
    <name type="scientific">Pyrrhoderma noxium</name>
    <dbReference type="NCBI Taxonomy" id="2282107"/>
    <lineage>
        <taxon>Eukaryota</taxon>
        <taxon>Fungi</taxon>
        <taxon>Dikarya</taxon>
        <taxon>Basidiomycota</taxon>
        <taxon>Agaricomycotina</taxon>
        <taxon>Agaricomycetes</taxon>
        <taxon>Hymenochaetales</taxon>
        <taxon>Hymenochaetaceae</taxon>
        <taxon>Pyrrhoderma</taxon>
    </lineage>
</organism>
<dbReference type="InParanoid" id="A0A286UIS0"/>
<dbReference type="Gene3D" id="3.30.40.10">
    <property type="entry name" value="Zinc/RING finger domain, C3HC4 (zinc finger)"/>
    <property type="match status" value="1"/>
</dbReference>
<dbReference type="Proteomes" id="UP000217199">
    <property type="component" value="Unassembled WGS sequence"/>
</dbReference>
<evidence type="ECO:0000259" key="5">
    <source>
        <dbReference type="Pfam" id="PF01485"/>
    </source>
</evidence>
<evidence type="ECO:0000256" key="4">
    <source>
        <dbReference type="ARBA" id="ARBA00022833"/>
    </source>
</evidence>
<keyword evidence="3" id="KW-0833">Ubl conjugation pathway</keyword>
<keyword evidence="7" id="KW-1185">Reference proteome</keyword>